<feature type="transmembrane region" description="Helical" evidence="20">
    <location>
        <begin position="727"/>
        <end position="746"/>
    </location>
</feature>
<evidence type="ECO:0000256" key="1">
    <source>
        <dbReference type="ARBA" id="ARBA00003417"/>
    </source>
</evidence>
<evidence type="ECO:0000256" key="14">
    <source>
        <dbReference type="ARBA" id="ARBA00022989"/>
    </source>
</evidence>
<protein>
    <recommendedName>
        <fullName evidence="18">Plasma membrane ATPase</fullName>
        <ecNumber evidence="4">7.1.2.1</ecNumber>
    </recommendedName>
    <alternativeName>
        <fullName evidence="17">Proton pump</fullName>
    </alternativeName>
</protein>
<dbReference type="FunFam" id="3.40.1110.10:FF:000005">
    <property type="entry name" value="Plasma membrane ATPase"/>
    <property type="match status" value="1"/>
</dbReference>
<accession>A0A0B4GG32</accession>
<feature type="transmembrane region" description="Helical" evidence="20">
    <location>
        <begin position="868"/>
        <end position="886"/>
    </location>
</feature>
<dbReference type="PANTHER" id="PTHR42861">
    <property type="entry name" value="CALCIUM-TRANSPORTING ATPASE"/>
    <property type="match status" value="1"/>
</dbReference>
<dbReference type="Pfam" id="PF00702">
    <property type="entry name" value="Hydrolase"/>
    <property type="match status" value="1"/>
</dbReference>
<feature type="compositionally biased region" description="Acidic residues" evidence="19">
    <location>
        <begin position="43"/>
        <end position="61"/>
    </location>
</feature>
<dbReference type="SFLD" id="SFLDF00027">
    <property type="entry name" value="p-type_atpase"/>
    <property type="match status" value="1"/>
</dbReference>
<keyword evidence="16 20" id="KW-0472">Membrane</keyword>
<keyword evidence="8" id="KW-0479">Metal-binding</keyword>
<dbReference type="InterPro" id="IPR018303">
    <property type="entry name" value="ATPase_P-typ_P_site"/>
</dbReference>
<name>A0A0B4GG32_METAF</name>
<feature type="transmembrane region" description="Helical" evidence="20">
    <location>
        <begin position="297"/>
        <end position="318"/>
    </location>
</feature>
<evidence type="ECO:0000313" key="22">
    <source>
        <dbReference type="EMBL" id="KID67199.1"/>
    </source>
</evidence>
<evidence type="ECO:0000256" key="6">
    <source>
        <dbReference type="ARBA" id="ARBA00022475"/>
    </source>
</evidence>
<evidence type="ECO:0000256" key="8">
    <source>
        <dbReference type="ARBA" id="ARBA00022723"/>
    </source>
</evidence>
<proteinExistence type="inferred from homology"/>
<keyword evidence="11" id="KW-0067">ATP-binding</keyword>
<dbReference type="PRINTS" id="PR00120">
    <property type="entry name" value="HATPASE"/>
</dbReference>
<dbReference type="GO" id="GO:0008553">
    <property type="term" value="F:P-type proton-exporting transporter activity"/>
    <property type="evidence" value="ECO:0007669"/>
    <property type="project" value="UniProtKB-EC"/>
</dbReference>
<dbReference type="NCBIfam" id="TIGR01494">
    <property type="entry name" value="ATPase_P-type"/>
    <property type="match status" value="2"/>
</dbReference>
<dbReference type="Proteomes" id="UP000031186">
    <property type="component" value="Unassembled WGS sequence"/>
</dbReference>
<feature type="transmembrane region" description="Helical" evidence="20">
    <location>
        <begin position="700"/>
        <end position="721"/>
    </location>
</feature>
<keyword evidence="5" id="KW-0813">Transport</keyword>
<dbReference type="SUPFAM" id="SSF56784">
    <property type="entry name" value="HAD-like"/>
    <property type="match status" value="1"/>
</dbReference>
<evidence type="ECO:0000256" key="15">
    <source>
        <dbReference type="ARBA" id="ARBA00023065"/>
    </source>
</evidence>
<evidence type="ECO:0000256" key="13">
    <source>
        <dbReference type="ARBA" id="ARBA00022967"/>
    </source>
</evidence>
<dbReference type="VEuPathDB" id="FungiDB:MAN_03957"/>
<evidence type="ECO:0000256" key="17">
    <source>
        <dbReference type="ARBA" id="ARBA00031813"/>
    </source>
</evidence>
<evidence type="ECO:0000256" key="10">
    <source>
        <dbReference type="ARBA" id="ARBA00022781"/>
    </source>
</evidence>
<comment type="function">
    <text evidence="1">The plasma membrane ATPase of plants and fungi is a hydrogen ion pump. The proton gradient it generates drives the active transport of nutrients by H(+)-symport. The resulting external acidification and/or internal alkinization may mediate growth responses.</text>
</comment>
<evidence type="ECO:0000256" key="5">
    <source>
        <dbReference type="ARBA" id="ARBA00022448"/>
    </source>
</evidence>
<dbReference type="GO" id="GO:0120029">
    <property type="term" value="P:proton export across plasma membrane"/>
    <property type="evidence" value="ECO:0007669"/>
    <property type="project" value="InterPro"/>
</dbReference>
<organism evidence="22 23">
    <name type="scientific">Metarhizium anisopliae (strain ARSEF 549)</name>
    <dbReference type="NCBI Taxonomy" id="3151832"/>
    <lineage>
        <taxon>Eukaryota</taxon>
        <taxon>Fungi</taxon>
        <taxon>Dikarya</taxon>
        <taxon>Ascomycota</taxon>
        <taxon>Pezizomycotina</taxon>
        <taxon>Sordariomycetes</taxon>
        <taxon>Hypocreomycetidae</taxon>
        <taxon>Hypocreales</taxon>
        <taxon>Clavicipitaceae</taxon>
        <taxon>Metarhizium</taxon>
    </lineage>
</organism>
<dbReference type="PRINTS" id="PR00119">
    <property type="entry name" value="CATATPASE"/>
</dbReference>
<dbReference type="InterPro" id="IPR044492">
    <property type="entry name" value="P_typ_ATPase_HD_dom"/>
</dbReference>
<dbReference type="InterPro" id="IPR036322">
    <property type="entry name" value="WD40_repeat_dom_sf"/>
</dbReference>
<evidence type="ECO:0000259" key="21">
    <source>
        <dbReference type="SMART" id="SM00831"/>
    </source>
</evidence>
<evidence type="ECO:0000256" key="16">
    <source>
        <dbReference type="ARBA" id="ARBA00023136"/>
    </source>
</evidence>
<keyword evidence="10" id="KW-0375">Hydrogen ion transport</keyword>
<comment type="subcellular location">
    <subcellularLocation>
        <location evidence="2">Cell membrane</location>
        <topology evidence="2">Multi-pass membrane protein</topology>
    </subcellularLocation>
</comment>
<keyword evidence="6" id="KW-1003">Cell membrane</keyword>
<reference evidence="22 23" key="1">
    <citation type="journal article" date="2014" name="Proc. Natl. Acad. Sci. U.S.A.">
        <title>Trajectory and genomic determinants of fungal-pathogen speciation and host adaptation.</title>
        <authorList>
            <person name="Hu X."/>
            <person name="Xiao G."/>
            <person name="Zheng P."/>
            <person name="Shang Y."/>
            <person name="Su Y."/>
            <person name="Zhang X."/>
            <person name="Liu X."/>
            <person name="Zhan S."/>
            <person name="St Leger R.J."/>
            <person name="Wang C."/>
        </authorList>
    </citation>
    <scope>NUCLEOTIDE SEQUENCE [LARGE SCALE GENOMIC DNA]</scope>
    <source>
        <strain evidence="22 23">ARSEF 549</strain>
    </source>
</reference>
<dbReference type="SMART" id="SM00831">
    <property type="entry name" value="Cation_ATPase_N"/>
    <property type="match status" value="1"/>
</dbReference>
<feature type="region of interest" description="Disordered" evidence="19">
    <location>
        <begin position="1"/>
        <end position="85"/>
    </location>
</feature>
<dbReference type="FunFam" id="2.70.150.10:FF:000011">
    <property type="entry name" value="Plasma membrane ATPase"/>
    <property type="match status" value="1"/>
</dbReference>
<feature type="transmembrane region" description="Helical" evidence="20">
    <location>
        <begin position="767"/>
        <end position="788"/>
    </location>
</feature>
<dbReference type="InterPro" id="IPR023298">
    <property type="entry name" value="ATPase_P-typ_TM_dom_sf"/>
</dbReference>
<dbReference type="Gene3D" id="2.70.150.10">
    <property type="entry name" value="Calcium-transporting ATPase, cytoplasmic transduction domain A"/>
    <property type="match status" value="1"/>
</dbReference>
<dbReference type="InterPro" id="IPR023214">
    <property type="entry name" value="HAD_sf"/>
</dbReference>
<gene>
    <name evidence="22" type="ORF">MAN_03957</name>
</gene>
<dbReference type="InterPro" id="IPR023299">
    <property type="entry name" value="ATPase_P-typ_cyto_dom_N"/>
</dbReference>
<evidence type="ECO:0000256" key="7">
    <source>
        <dbReference type="ARBA" id="ARBA00022692"/>
    </source>
</evidence>
<keyword evidence="13" id="KW-1278">Translocase</keyword>
<feature type="transmembrane region" description="Helical" evidence="20">
    <location>
        <begin position="833"/>
        <end position="856"/>
    </location>
</feature>
<dbReference type="InterPro" id="IPR059000">
    <property type="entry name" value="ATPase_P-type_domA"/>
</dbReference>
<dbReference type="InterPro" id="IPR004014">
    <property type="entry name" value="ATPase_P-typ_cation-transptr_N"/>
</dbReference>
<feature type="transmembrane region" description="Helical" evidence="20">
    <location>
        <begin position="149"/>
        <end position="168"/>
    </location>
</feature>
<feature type="domain" description="Cation-transporting P-type ATPase N-terminal" evidence="21">
    <location>
        <begin position="78"/>
        <end position="148"/>
    </location>
</feature>
<dbReference type="GO" id="GO:0046872">
    <property type="term" value="F:metal ion binding"/>
    <property type="evidence" value="ECO:0007669"/>
    <property type="project" value="UniProtKB-KW"/>
</dbReference>
<evidence type="ECO:0000256" key="11">
    <source>
        <dbReference type="ARBA" id="ARBA00022840"/>
    </source>
</evidence>
<feature type="non-terminal residue" evidence="22">
    <location>
        <position position="1"/>
    </location>
</feature>
<evidence type="ECO:0000256" key="4">
    <source>
        <dbReference type="ARBA" id="ARBA00012476"/>
    </source>
</evidence>
<comment type="caution">
    <text evidence="22">The sequence shown here is derived from an EMBL/GenBank/DDBJ whole genome shotgun (WGS) entry which is preliminary data.</text>
</comment>
<dbReference type="InterPro" id="IPR036412">
    <property type="entry name" value="HAD-like_sf"/>
</dbReference>
<dbReference type="EC" id="7.1.2.1" evidence="4"/>
<dbReference type="SUPFAM" id="SSF50978">
    <property type="entry name" value="WD40 repeat-like"/>
    <property type="match status" value="1"/>
</dbReference>
<feature type="transmembrane region" description="Helical" evidence="20">
    <location>
        <begin position="120"/>
        <end position="143"/>
    </location>
</feature>
<feature type="transmembrane region" description="Helical" evidence="20">
    <location>
        <begin position="330"/>
        <end position="362"/>
    </location>
</feature>
<sequence length="1381" mass="150728">MADDRIGAPALNTNIESGQFDEKAQQHRQQAPAEQVPRKVAAAEDDDEDEDIDALIEDLESQDGHEGFDEEEEEGSPGGGRVVPEEMLQTDSRVGLTESEVVTRRRKYGLNQMKEEKENLILKFFSYFVGPIQFVMEAAAVLAAGLEDWVDFGVICALLLLNAGVGFVQEYQAGSIVDELKKTLALKAVVLRDGTLKEIEAPEVVPGDILQVEEGTIIPADGRIVTEDAFLQVDQSAITGESLAVDKHKGDNCYASSAVKRGEAFLVVSATGDNTFVGRAAALVSQSAGGTGHFTEVLNGIGTILLILVIVTLLVVWISSFYRSNPIVEILRFTLAITIVGVPVGLPAVVTTTMAVGAAYLAKKQAIVQKLSAIESLAGVEILCSDKTGTLTKNKLSLSEPFTVPGVDPDDLMLTACLAASRKKKGIDAIDKAFLKALKFYPRAKSVLSKYKVIDFHPFDPVSKKVQAVVESPQGERITCVKGAPLFVLKTVEEDHPIPEHIDKAYKNCVAEFATRGFRSLGVARKRGEGAWEILGIMPCSDPPRHDTARTINEAKVLGLSIKMLTGDAVGIARETSRQLGLGTNVYNAERLGLGGGGDMPGSEVYDFVEAADGFAEVFPQHKYSVVEILQQRGYLVAMTGDGVNDAPSLKKADTGIAVEGASDAARSAADIVFLAPGLGAIIDALKTSRQIFHRMYAYVVYRIALSLHMEIFLGLWIAILNQSLNIELVVFIAIFADIATLAIAYDNAPYSQTPVKWNLPKLWGMSVLLGVVLAIGTWIALTTMFAGTENGGIVQNFGKLDEVLFLEISLTENWLIFITRANGPFWSSIPSWQLTGAILVVDILATFFCLFGWFVGGQTSIVAVVRIWIFSFGIFAVMGGLYYFMQGSAGFDNLMHGKSPKKDQKQRSLEDFDAAKKKYFKVESGSTALSTSYSSDAVKRRKIHDAARQEARLQAELVKRHIKRHGLQRNVISGGLLSREVECTRVAEDGRGRSFDEDIGAAAWAGGLQSKGRVRFMPSFGRGREVNMSCFWVGSTGVVYATLDEESLLGTHTSTDENDVLTFGTDPVTLERRRTPQFRTEMIRCPQMSSIKYHEPSHKMLLTSREPDHSCGLYLFSPLVSEEPRTRGQWLLGESDHYQRLAIHGRIRDEWLVHQSTPAPPSSDLLCVMGTNAGVVLVRSNDSMSRAAPAQPPKGTQLPQEIFDQDFQFSNHNVLLAGGRQPRLWTTDLRTPVTEWSCARQPSAIAHLRSVNEHHVLTAGLQDKMGLYDMRFFKNGPNGTTPLLSFPGYKNAAHFHTGWDVSPELGVVAAAQDDGTVKLFSLHTGRALKSRALGTVSTDTPIRALMFHSMAGDRLPSLWVGQGQSLRKFSFGARAFGDQA</sequence>
<evidence type="ECO:0000313" key="23">
    <source>
        <dbReference type="Proteomes" id="UP000031186"/>
    </source>
</evidence>
<dbReference type="FunFam" id="3.40.50.1000:FF:000008">
    <property type="entry name" value="Plasma membrane ATPase"/>
    <property type="match status" value="1"/>
</dbReference>
<dbReference type="InterPro" id="IPR001757">
    <property type="entry name" value="P_typ_ATPase"/>
</dbReference>
<evidence type="ECO:0000256" key="19">
    <source>
        <dbReference type="SAM" id="MobiDB-lite"/>
    </source>
</evidence>
<evidence type="ECO:0000256" key="20">
    <source>
        <dbReference type="SAM" id="Phobius"/>
    </source>
</evidence>
<dbReference type="HOGENOM" id="CLU_003838_0_0_1"/>
<dbReference type="NCBIfam" id="TIGR01647">
    <property type="entry name" value="ATPase-IIIA_H"/>
    <property type="match status" value="1"/>
</dbReference>
<dbReference type="PROSITE" id="PS00154">
    <property type="entry name" value="ATPASE_E1_E2"/>
    <property type="match status" value="1"/>
</dbReference>
<keyword evidence="9" id="KW-0547">Nucleotide-binding</keyword>
<dbReference type="Pfam" id="PF00122">
    <property type="entry name" value="E1-E2_ATPase"/>
    <property type="match status" value="1"/>
</dbReference>
<dbReference type="GO" id="GO:0005886">
    <property type="term" value="C:plasma membrane"/>
    <property type="evidence" value="ECO:0007669"/>
    <property type="project" value="UniProtKB-SubCell"/>
</dbReference>
<dbReference type="Pfam" id="PF00690">
    <property type="entry name" value="Cation_ATPase_N"/>
    <property type="match status" value="1"/>
</dbReference>
<dbReference type="InterPro" id="IPR015943">
    <property type="entry name" value="WD40/YVTN_repeat-like_dom_sf"/>
</dbReference>
<dbReference type="InterPro" id="IPR008250">
    <property type="entry name" value="ATPase_P-typ_transduc_dom_A_sf"/>
</dbReference>
<evidence type="ECO:0000256" key="2">
    <source>
        <dbReference type="ARBA" id="ARBA00004651"/>
    </source>
</evidence>
<dbReference type="Gene3D" id="1.20.1110.10">
    <property type="entry name" value="Calcium-transporting ATPase, transmembrane domain"/>
    <property type="match status" value="1"/>
</dbReference>
<dbReference type="Gene3D" id="3.40.1110.10">
    <property type="entry name" value="Calcium-transporting ATPase, cytoplasmic domain N"/>
    <property type="match status" value="1"/>
</dbReference>
<dbReference type="Gene3D" id="2.130.10.10">
    <property type="entry name" value="YVTN repeat-like/Quinoprotein amine dehydrogenase"/>
    <property type="match status" value="1"/>
</dbReference>
<evidence type="ECO:0000256" key="9">
    <source>
        <dbReference type="ARBA" id="ARBA00022741"/>
    </source>
</evidence>
<dbReference type="GO" id="GO:0005524">
    <property type="term" value="F:ATP binding"/>
    <property type="evidence" value="ECO:0007669"/>
    <property type="project" value="UniProtKB-KW"/>
</dbReference>
<dbReference type="GO" id="GO:0016887">
    <property type="term" value="F:ATP hydrolysis activity"/>
    <property type="evidence" value="ECO:0007669"/>
    <property type="project" value="InterPro"/>
</dbReference>
<dbReference type="Gene3D" id="3.40.50.1000">
    <property type="entry name" value="HAD superfamily/HAD-like"/>
    <property type="match status" value="1"/>
</dbReference>
<keyword evidence="23" id="KW-1185">Reference proteome</keyword>
<dbReference type="OrthoDB" id="116380at2759"/>
<keyword evidence="7 20" id="KW-0812">Transmembrane</keyword>
<keyword evidence="12" id="KW-0460">Magnesium</keyword>
<evidence type="ECO:0000256" key="12">
    <source>
        <dbReference type="ARBA" id="ARBA00022842"/>
    </source>
</evidence>
<dbReference type="SFLD" id="SFLDG00002">
    <property type="entry name" value="C1.7:_P-type_atpase_like"/>
    <property type="match status" value="1"/>
</dbReference>
<evidence type="ECO:0000256" key="3">
    <source>
        <dbReference type="ARBA" id="ARBA00008804"/>
    </source>
</evidence>
<keyword evidence="14 20" id="KW-1133">Transmembrane helix</keyword>
<comment type="similarity">
    <text evidence="3">Belongs to the cation transport ATPase (P-type) (TC 3.A.3) family. Type IIIA subfamily.</text>
</comment>
<dbReference type="SUPFAM" id="SSF81653">
    <property type="entry name" value="Calcium ATPase, transduction domain A"/>
    <property type="match status" value="1"/>
</dbReference>
<dbReference type="InterPro" id="IPR006534">
    <property type="entry name" value="P-type_ATPase_IIIA"/>
</dbReference>
<evidence type="ECO:0000256" key="18">
    <source>
        <dbReference type="ARBA" id="ARBA00071631"/>
    </source>
</evidence>
<dbReference type="SUPFAM" id="SSF81665">
    <property type="entry name" value="Calcium ATPase, transmembrane domain M"/>
    <property type="match status" value="1"/>
</dbReference>
<dbReference type="CDD" id="cd02076">
    <property type="entry name" value="P-type_ATPase_H"/>
    <property type="match status" value="1"/>
</dbReference>
<dbReference type="SFLD" id="SFLDS00003">
    <property type="entry name" value="Haloacid_Dehalogenase"/>
    <property type="match status" value="1"/>
</dbReference>
<keyword evidence="15" id="KW-0406">Ion transport</keyword>
<dbReference type="EMBL" id="AZNF01000004">
    <property type="protein sequence ID" value="KID67199.1"/>
    <property type="molecule type" value="Genomic_DNA"/>
</dbReference>